<keyword evidence="6" id="KW-1185">Reference proteome</keyword>
<keyword evidence="4" id="KW-1133">Transmembrane helix</keyword>
<gene>
    <name evidence="5" type="ORF">L5515_018238</name>
</gene>
<dbReference type="Proteomes" id="UP000829354">
    <property type="component" value="Chromosome X"/>
</dbReference>
<dbReference type="AlphaFoldDB" id="A0AAE9JTW1"/>
<evidence type="ECO:0000256" key="2">
    <source>
        <dbReference type="ARBA" id="ARBA00022692"/>
    </source>
</evidence>
<name>A0AAE9JTW1_CAEBR</name>
<keyword evidence="3" id="KW-0732">Signal</keyword>
<keyword evidence="4" id="KW-0472">Membrane</keyword>
<dbReference type="PANTHER" id="PTHR13055">
    <property type="entry name" value="TUMOR ENDOTHELIAL MARKER 7 RELATED"/>
    <property type="match status" value="1"/>
</dbReference>
<dbReference type="InterPro" id="IPR031152">
    <property type="entry name" value="PLXDC"/>
</dbReference>
<dbReference type="GO" id="GO:0016020">
    <property type="term" value="C:membrane"/>
    <property type="evidence" value="ECO:0007669"/>
    <property type="project" value="UniProtKB-SubCell"/>
</dbReference>
<comment type="subcellular location">
    <subcellularLocation>
        <location evidence="1">Membrane</location>
        <topology evidence="1">Single-pass type I membrane protein</topology>
    </subcellularLocation>
</comment>
<accession>A0AAE9JTW1</accession>
<proteinExistence type="predicted"/>
<evidence type="ECO:0000313" key="5">
    <source>
        <dbReference type="EMBL" id="UMM42392.1"/>
    </source>
</evidence>
<evidence type="ECO:0000256" key="3">
    <source>
        <dbReference type="ARBA" id="ARBA00022729"/>
    </source>
</evidence>
<sequence>MVGTVLPDENAYSAAFKNGDIVFLYKTVPYNISIISSANHPVKLGISDAYLLKHNMHQSTTPKRVIYEHHGIELDASKIVWNKVVILKAQPSKCSVKPVNVTFTCL</sequence>
<protein>
    <submittedName>
        <fullName evidence="5">Uncharacterized protein</fullName>
    </submittedName>
</protein>
<dbReference type="PANTHER" id="PTHR13055:SF12">
    <property type="entry name" value="LD40707P"/>
    <property type="match status" value="1"/>
</dbReference>
<evidence type="ECO:0000256" key="1">
    <source>
        <dbReference type="ARBA" id="ARBA00004479"/>
    </source>
</evidence>
<evidence type="ECO:0000313" key="6">
    <source>
        <dbReference type="Proteomes" id="UP000829354"/>
    </source>
</evidence>
<organism evidence="5 6">
    <name type="scientific">Caenorhabditis briggsae</name>
    <dbReference type="NCBI Taxonomy" id="6238"/>
    <lineage>
        <taxon>Eukaryota</taxon>
        <taxon>Metazoa</taxon>
        <taxon>Ecdysozoa</taxon>
        <taxon>Nematoda</taxon>
        <taxon>Chromadorea</taxon>
        <taxon>Rhabditida</taxon>
        <taxon>Rhabditina</taxon>
        <taxon>Rhabditomorpha</taxon>
        <taxon>Rhabditoidea</taxon>
        <taxon>Rhabditidae</taxon>
        <taxon>Peloderinae</taxon>
        <taxon>Caenorhabditis</taxon>
    </lineage>
</organism>
<reference evidence="5 6" key="1">
    <citation type="submission" date="2022-04" db="EMBL/GenBank/DDBJ databases">
        <title>Chromosome-level reference genomes for two strains of Caenorhabditis briggsae: an improved platform for comparative genomics.</title>
        <authorList>
            <person name="Stevens L."/>
            <person name="Andersen E."/>
        </authorList>
    </citation>
    <scope>NUCLEOTIDE SEQUENCE [LARGE SCALE GENOMIC DNA]</scope>
    <source>
        <strain evidence="5">VX34</strain>
        <tissue evidence="5">Whole-organism</tissue>
    </source>
</reference>
<dbReference type="EMBL" id="CP092625">
    <property type="protein sequence ID" value="UMM42392.1"/>
    <property type="molecule type" value="Genomic_DNA"/>
</dbReference>
<keyword evidence="2" id="KW-0812">Transmembrane</keyword>
<evidence type="ECO:0000256" key="4">
    <source>
        <dbReference type="ARBA" id="ARBA00022989"/>
    </source>
</evidence>